<name>A0AA39UF23_9AGAR</name>
<proteinExistence type="predicted"/>
<comment type="caution">
    <text evidence="1">The sequence shown here is derived from an EMBL/GenBank/DDBJ whole genome shotgun (WGS) entry which is preliminary data.</text>
</comment>
<sequence length="126" mass="13494">MPHCFSSEPNYKPTPIHVHNVTLEQHQRILASPTVIGAHSTISKVFKSTKVIGERAAIDIARAAVTAPTRTFLGIYDSAEVPVREGGLAGVGLYTMVLPQRGAALNAAGQVGGKHRLERKVWSAIT</sequence>
<gene>
    <name evidence="1" type="ORF">EDD18DRAFT_1364083</name>
</gene>
<protein>
    <submittedName>
        <fullName evidence="1">Uncharacterized protein</fullName>
    </submittedName>
</protein>
<evidence type="ECO:0000313" key="1">
    <source>
        <dbReference type="EMBL" id="KAK0479819.1"/>
    </source>
</evidence>
<keyword evidence="2" id="KW-1185">Reference proteome</keyword>
<dbReference type="EMBL" id="JAUEPU010000086">
    <property type="protein sequence ID" value="KAK0479819.1"/>
    <property type="molecule type" value="Genomic_DNA"/>
</dbReference>
<organism evidence="1 2">
    <name type="scientific">Armillaria luteobubalina</name>
    <dbReference type="NCBI Taxonomy" id="153913"/>
    <lineage>
        <taxon>Eukaryota</taxon>
        <taxon>Fungi</taxon>
        <taxon>Dikarya</taxon>
        <taxon>Basidiomycota</taxon>
        <taxon>Agaricomycotina</taxon>
        <taxon>Agaricomycetes</taxon>
        <taxon>Agaricomycetidae</taxon>
        <taxon>Agaricales</taxon>
        <taxon>Marasmiineae</taxon>
        <taxon>Physalacriaceae</taxon>
        <taxon>Armillaria</taxon>
    </lineage>
</organism>
<reference evidence="1" key="1">
    <citation type="submission" date="2023-06" db="EMBL/GenBank/DDBJ databases">
        <authorList>
            <consortium name="Lawrence Berkeley National Laboratory"/>
            <person name="Ahrendt S."/>
            <person name="Sahu N."/>
            <person name="Indic B."/>
            <person name="Wong-Bajracharya J."/>
            <person name="Merenyi Z."/>
            <person name="Ke H.-M."/>
            <person name="Monk M."/>
            <person name="Kocsube S."/>
            <person name="Drula E."/>
            <person name="Lipzen A."/>
            <person name="Balint B."/>
            <person name="Henrissat B."/>
            <person name="Andreopoulos B."/>
            <person name="Martin F.M."/>
            <person name="Harder C.B."/>
            <person name="Rigling D."/>
            <person name="Ford K.L."/>
            <person name="Foster G.D."/>
            <person name="Pangilinan J."/>
            <person name="Papanicolaou A."/>
            <person name="Barry K."/>
            <person name="LaButti K."/>
            <person name="Viragh M."/>
            <person name="Koriabine M."/>
            <person name="Yan M."/>
            <person name="Riley R."/>
            <person name="Champramary S."/>
            <person name="Plett K.L."/>
            <person name="Tsai I.J."/>
            <person name="Slot J."/>
            <person name="Sipos G."/>
            <person name="Plett J."/>
            <person name="Nagy L.G."/>
            <person name="Grigoriev I.V."/>
        </authorList>
    </citation>
    <scope>NUCLEOTIDE SEQUENCE</scope>
    <source>
        <strain evidence="1">HWK02</strain>
    </source>
</reference>
<dbReference type="Proteomes" id="UP001175228">
    <property type="component" value="Unassembled WGS sequence"/>
</dbReference>
<accession>A0AA39UF23</accession>
<dbReference type="AlphaFoldDB" id="A0AA39UF23"/>
<evidence type="ECO:0000313" key="2">
    <source>
        <dbReference type="Proteomes" id="UP001175228"/>
    </source>
</evidence>